<dbReference type="Proteomes" id="UP000671879">
    <property type="component" value="Chromosome"/>
</dbReference>
<accession>A0A9Q7AJ84</accession>
<gene>
    <name evidence="3" type="ORF">KAR29_01745</name>
</gene>
<evidence type="ECO:0000313" key="4">
    <source>
        <dbReference type="Proteomes" id="UP000671879"/>
    </source>
</evidence>
<evidence type="ECO:0000256" key="1">
    <source>
        <dbReference type="SAM" id="SignalP"/>
    </source>
</evidence>
<feature type="domain" description="DUF6305" evidence="2">
    <location>
        <begin position="25"/>
        <end position="176"/>
    </location>
</feature>
<feature type="chain" id="PRO_5040120207" description="DUF6305 domain-containing protein" evidence="1">
    <location>
        <begin position="25"/>
        <end position="183"/>
    </location>
</feature>
<sequence>MKKQLSLFLLAFVLSVASVGAAHAADVALTSVGQSPDAVMARVVFRKLAVDVDYDALMKPEALAGQKVLVAVVGGSSKGLGAAGIDQDQEKARAIALIEAAKTKGIKVLVMHVGGEGRRGTLSDLFIEAVVPLADHLIVVEGADKDGLFTRLVEGKGIAVDTAATVRATDEPLKALLALWGVL</sequence>
<dbReference type="RefSeq" id="WP_274373940.1">
    <property type="nucleotide sequence ID" value="NZ_CP072943.1"/>
</dbReference>
<protein>
    <recommendedName>
        <fullName evidence="2">DUF6305 domain-containing protein</fullName>
    </recommendedName>
</protein>
<reference evidence="4" key="1">
    <citation type="submission" date="2021-04" db="EMBL/GenBank/DDBJ databases">
        <title>A novel Synergistetes isolate from a pyrite-forming mixed culture.</title>
        <authorList>
            <person name="Bunk B."/>
            <person name="Sproer C."/>
            <person name="Spring S."/>
            <person name="Pester M."/>
        </authorList>
    </citation>
    <scope>NUCLEOTIDE SEQUENCE [LARGE SCALE GENOMIC DNA]</scope>
    <source>
        <strain evidence="4">J.5.4.2-T.3.5.2</strain>
    </source>
</reference>
<feature type="signal peptide" evidence="1">
    <location>
        <begin position="1"/>
        <end position="24"/>
    </location>
</feature>
<keyword evidence="1" id="KW-0732">Signal</keyword>
<dbReference type="AlphaFoldDB" id="A0A9Q7AJ84"/>
<proteinExistence type="predicted"/>
<dbReference type="Pfam" id="PF19823">
    <property type="entry name" value="DUF6305"/>
    <property type="match status" value="1"/>
</dbReference>
<dbReference type="EMBL" id="CP072943">
    <property type="protein sequence ID" value="QTX32690.1"/>
    <property type="molecule type" value="Genomic_DNA"/>
</dbReference>
<evidence type="ECO:0000313" key="3">
    <source>
        <dbReference type="EMBL" id="QTX32690.1"/>
    </source>
</evidence>
<evidence type="ECO:0000259" key="2">
    <source>
        <dbReference type="Pfam" id="PF19823"/>
    </source>
</evidence>
<name>A0A9Q7AJ84_9BACT</name>
<dbReference type="KEGG" id="aram:KAR29_01745"/>
<organism evidence="3 4">
    <name type="scientific">Aminithiophilus ramosus</name>
    <dbReference type="NCBI Taxonomy" id="3029084"/>
    <lineage>
        <taxon>Bacteria</taxon>
        <taxon>Thermotogati</taxon>
        <taxon>Synergistota</taxon>
        <taxon>Synergistia</taxon>
        <taxon>Synergistales</taxon>
        <taxon>Aminithiophilaceae</taxon>
        <taxon>Aminithiophilus</taxon>
    </lineage>
</organism>
<dbReference type="InterPro" id="IPR046272">
    <property type="entry name" value="DUF6305"/>
</dbReference>
<keyword evidence="4" id="KW-1185">Reference proteome</keyword>